<dbReference type="EMBL" id="BKCP01000336">
    <property type="protein sequence ID" value="GER25609.1"/>
    <property type="molecule type" value="Genomic_DNA"/>
</dbReference>
<evidence type="ECO:0000256" key="2">
    <source>
        <dbReference type="ARBA" id="ARBA00023015"/>
    </source>
</evidence>
<dbReference type="SUPFAM" id="SSF101936">
    <property type="entry name" value="DNA-binding pseudobarrel domain"/>
    <property type="match status" value="1"/>
</dbReference>
<name>A0A5A7NYI8_STRAF</name>
<keyword evidence="3" id="KW-0238">DNA-binding</keyword>
<dbReference type="Gene3D" id="2.40.330.10">
    <property type="entry name" value="DNA-binding pseudobarrel domain"/>
    <property type="match status" value="1"/>
</dbReference>
<accession>A0A5A7NYI8</accession>
<evidence type="ECO:0000313" key="7">
    <source>
        <dbReference type="EMBL" id="GER25609.1"/>
    </source>
</evidence>
<dbReference type="InterPro" id="IPR003340">
    <property type="entry name" value="B3_DNA-bd"/>
</dbReference>
<keyword evidence="8" id="KW-1185">Reference proteome</keyword>
<feature type="domain" description="TF-B3" evidence="6">
    <location>
        <begin position="1"/>
        <end position="90"/>
    </location>
</feature>
<comment type="caution">
    <text evidence="7">The sequence shown here is derived from an EMBL/GenBank/DDBJ whole genome shotgun (WGS) entry which is preliminary data.</text>
</comment>
<reference evidence="7" key="1">
    <citation type="journal article" date="2019" name="Curr. Biol.">
        <title>Genome Sequence of Striga asiatica Provides Insight into the Evolution of Plant Parasitism.</title>
        <authorList>
            <person name="Yoshida S."/>
            <person name="Kim S."/>
            <person name="Wafula E.K."/>
            <person name="Tanskanen J."/>
            <person name="Kim Y."/>
            <person name="Honaas L."/>
            <person name="Yang Z."/>
            <person name="Spallek T."/>
            <person name="Conn C.E."/>
            <person name="Ichihashi Y."/>
            <person name="Cheong K."/>
            <person name="Cui S."/>
            <person name="Der J.P."/>
            <person name="Gundlach H."/>
            <person name="Jiao Y."/>
            <person name="Hori C."/>
            <person name="Ishida J.K."/>
            <person name="Kasahara H."/>
            <person name="Kiba T."/>
            <person name="Kim M."/>
            <person name="Koo N."/>
            <person name="Laohavisit A."/>
            <person name="Lee Y."/>
            <person name="Lumba S."/>
            <person name="Mccourt P."/>
            <person name="Mortimer J.C."/>
            <person name="Mutuku J.M."/>
            <person name="Nomura T."/>
            <person name="Sasaki-sekimoto Y."/>
            <person name="Seto Y."/>
            <person name="Wang Y."/>
            <person name="Wakatake T."/>
            <person name="Sakakibara H."/>
            <person name="Demura T."/>
            <person name="Yamaguchi S."/>
            <person name="Yoneyama K."/>
            <person name="Manabe R."/>
            <person name="Nelson D.C."/>
            <person name="Schulman A.H."/>
            <person name="Timko M.P."/>
            <person name="Depamphilis C.W."/>
            <person name="Choi D."/>
            <person name="Shirasu K."/>
        </authorList>
    </citation>
    <scope>NUCLEOTIDE SEQUENCE [LARGE SCALE GENOMIC DNA]</scope>
    <source>
        <strain evidence="7">UVA1</strain>
    </source>
</reference>
<dbReference type="OrthoDB" id="1864528at2759"/>
<evidence type="ECO:0000256" key="4">
    <source>
        <dbReference type="ARBA" id="ARBA00023163"/>
    </source>
</evidence>
<dbReference type="GO" id="GO:0005634">
    <property type="term" value="C:nucleus"/>
    <property type="evidence" value="ECO:0007669"/>
    <property type="project" value="UniProtKB-SubCell"/>
</dbReference>
<evidence type="ECO:0000313" key="8">
    <source>
        <dbReference type="Proteomes" id="UP000325081"/>
    </source>
</evidence>
<gene>
    <name evidence="7" type="ORF">STAS_01204</name>
</gene>
<keyword evidence="5" id="KW-0539">Nucleus</keyword>
<evidence type="ECO:0000256" key="5">
    <source>
        <dbReference type="ARBA" id="ARBA00023242"/>
    </source>
</evidence>
<dbReference type="Proteomes" id="UP000325081">
    <property type="component" value="Unassembled WGS sequence"/>
</dbReference>
<dbReference type="PROSITE" id="PS50863">
    <property type="entry name" value="B3"/>
    <property type="match status" value="1"/>
</dbReference>
<dbReference type="AlphaFoldDB" id="A0A5A7NYI8"/>
<evidence type="ECO:0000256" key="3">
    <source>
        <dbReference type="ARBA" id="ARBA00023125"/>
    </source>
</evidence>
<sequence>MSEHFERFFNYIVNPEKPTLVGLRNLNPHCTLTTREGQRYNVTLRGNRFRVVFAEGWLNFVRGEEIKTDNCLWFDRTSFTDFIVTIHTDNQVEQDLRHRYTLEIKKTHPIPINFLRSYVLSEPSDTFRAVLEFEGTTYELQIVEGHGKVLMQNWDAEELVEATEMVEGSTWCFTLIPYICVRFEVGQKGVEEGESEKEVFWREQKYNTREVLFGITRVIAFFRQRKVLKHIVIRNPMHKIAVIRRGSNYSSTLHAPTDNDTPSVFEIATPDIIREHFRYIREGFSNKWLPAAEESFCSILLHYIQSEGFNSEFDIYMVFDRIYRSCLDCPLGVFDIHAKTVYLHEDDREEALEFWALVDHYCSNNPEPLWETLKIVFEPLGLDPYPGEMRARDERNHRKLAQVVRDYWAEERRMAAQRRRREN</sequence>
<proteinExistence type="predicted"/>
<protein>
    <submittedName>
        <fullName evidence="7">AP2/B3-like transcriptional factor family protein</fullName>
    </submittedName>
</protein>
<evidence type="ECO:0000259" key="6">
    <source>
        <dbReference type="PROSITE" id="PS50863"/>
    </source>
</evidence>
<comment type="subcellular location">
    <subcellularLocation>
        <location evidence="1">Nucleus</location>
    </subcellularLocation>
</comment>
<keyword evidence="2" id="KW-0805">Transcription regulation</keyword>
<organism evidence="7 8">
    <name type="scientific">Striga asiatica</name>
    <name type="common">Asiatic witchweed</name>
    <name type="synonym">Buchnera asiatica</name>
    <dbReference type="NCBI Taxonomy" id="4170"/>
    <lineage>
        <taxon>Eukaryota</taxon>
        <taxon>Viridiplantae</taxon>
        <taxon>Streptophyta</taxon>
        <taxon>Embryophyta</taxon>
        <taxon>Tracheophyta</taxon>
        <taxon>Spermatophyta</taxon>
        <taxon>Magnoliopsida</taxon>
        <taxon>eudicotyledons</taxon>
        <taxon>Gunneridae</taxon>
        <taxon>Pentapetalae</taxon>
        <taxon>asterids</taxon>
        <taxon>lamiids</taxon>
        <taxon>Lamiales</taxon>
        <taxon>Orobanchaceae</taxon>
        <taxon>Buchnereae</taxon>
        <taxon>Striga</taxon>
    </lineage>
</organism>
<dbReference type="InterPro" id="IPR015300">
    <property type="entry name" value="DNA-bd_pseudobarrel_sf"/>
</dbReference>
<keyword evidence="4" id="KW-0804">Transcription</keyword>
<dbReference type="GO" id="GO:0003677">
    <property type="term" value="F:DNA binding"/>
    <property type="evidence" value="ECO:0007669"/>
    <property type="project" value="UniProtKB-KW"/>
</dbReference>
<evidence type="ECO:0000256" key="1">
    <source>
        <dbReference type="ARBA" id="ARBA00004123"/>
    </source>
</evidence>